<keyword evidence="4" id="KW-0560">Oxidoreductase</keyword>
<dbReference type="PANTHER" id="PTHR47178:SF5">
    <property type="entry name" value="FAD-BINDING DOMAIN-CONTAINING PROTEIN"/>
    <property type="match status" value="1"/>
</dbReference>
<evidence type="ECO:0000256" key="2">
    <source>
        <dbReference type="ARBA" id="ARBA00022630"/>
    </source>
</evidence>
<keyword evidence="3" id="KW-0274">FAD</keyword>
<dbReference type="Pfam" id="PF01494">
    <property type="entry name" value="FAD_binding_3"/>
    <property type="match status" value="1"/>
</dbReference>
<keyword evidence="8" id="KW-1185">Reference proteome</keyword>
<dbReference type="Pfam" id="PF13450">
    <property type="entry name" value="NAD_binding_8"/>
    <property type="match status" value="1"/>
</dbReference>
<name>A0A6A6CXF6_ZASCE</name>
<dbReference type="Gene3D" id="3.50.50.60">
    <property type="entry name" value="FAD/NAD(P)-binding domain"/>
    <property type="match status" value="2"/>
</dbReference>
<dbReference type="InterPro" id="IPR002938">
    <property type="entry name" value="FAD-bd"/>
</dbReference>
<reference evidence="7" key="1">
    <citation type="journal article" date="2020" name="Stud. Mycol.">
        <title>101 Dothideomycetes genomes: a test case for predicting lifestyles and emergence of pathogens.</title>
        <authorList>
            <person name="Haridas S."/>
            <person name="Albert R."/>
            <person name="Binder M."/>
            <person name="Bloem J."/>
            <person name="Labutti K."/>
            <person name="Salamov A."/>
            <person name="Andreopoulos B."/>
            <person name="Baker S."/>
            <person name="Barry K."/>
            <person name="Bills G."/>
            <person name="Bluhm B."/>
            <person name="Cannon C."/>
            <person name="Castanera R."/>
            <person name="Culley D."/>
            <person name="Daum C."/>
            <person name="Ezra D."/>
            <person name="Gonzalez J."/>
            <person name="Henrissat B."/>
            <person name="Kuo A."/>
            <person name="Liang C."/>
            <person name="Lipzen A."/>
            <person name="Lutzoni F."/>
            <person name="Magnuson J."/>
            <person name="Mondo S."/>
            <person name="Nolan M."/>
            <person name="Ohm R."/>
            <person name="Pangilinan J."/>
            <person name="Park H.-J."/>
            <person name="Ramirez L."/>
            <person name="Alfaro M."/>
            <person name="Sun H."/>
            <person name="Tritt A."/>
            <person name="Yoshinaga Y."/>
            <person name="Zwiers L.-H."/>
            <person name="Turgeon B."/>
            <person name="Goodwin S."/>
            <person name="Spatafora J."/>
            <person name="Crous P."/>
            <person name="Grigoriev I."/>
        </authorList>
    </citation>
    <scope>NUCLEOTIDE SEQUENCE</scope>
    <source>
        <strain evidence="7">ATCC 36951</strain>
    </source>
</reference>
<organism evidence="7 8">
    <name type="scientific">Zasmidium cellare ATCC 36951</name>
    <dbReference type="NCBI Taxonomy" id="1080233"/>
    <lineage>
        <taxon>Eukaryota</taxon>
        <taxon>Fungi</taxon>
        <taxon>Dikarya</taxon>
        <taxon>Ascomycota</taxon>
        <taxon>Pezizomycotina</taxon>
        <taxon>Dothideomycetes</taxon>
        <taxon>Dothideomycetidae</taxon>
        <taxon>Mycosphaerellales</taxon>
        <taxon>Mycosphaerellaceae</taxon>
        <taxon>Zasmidium</taxon>
    </lineage>
</organism>
<dbReference type="GeneID" id="54558143"/>
<keyword evidence="5" id="KW-0503">Monooxygenase</keyword>
<dbReference type="RefSeq" id="XP_033671368.1">
    <property type="nucleotide sequence ID" value="XM_033804871.1"/>
</dbReference>
<comment type="cofactor">
    <cofactor evidence="1">
        <name>FAD</name>
        <dbReference type="ChEBI" id="CHEBI:57692"/>
    </cofactor>
</comment>
<dbReference type="PANTHER" id="PTHR47178">
    <property type="entry name" value="MONOOXYGENASE, FAD-BINDING"/>
    <property type="match status" value="1"/>
</dbReference>
<gene>
    <name evidence="7" type="ORF">M409DRAFT_19300</name>
</gene>
<evidence type="ECO:0000256" key="4">
    <source>
        <dbReference type="ARBA" id="ARBA00023002"/>
    </source>
</evidence>
<sequence>MTAQESDSRHDLPVIIIGAGFSGLTLAQGLHKHGISFVVFKQDHLSYRSGGHRFRIDTDGSEALYETIPNELGDLFSRTCPKLINRSPTFADPETMELLDFPKRPQKPGRGPSPIDRTWILQLLTIGIEDRIHRGKKLSSYELNPDGLPDGKDYVYWSLTTETFDDKLRSPEELQRFVLDKTKTWDSKFRTLFDYADWNLAVRARLYSSKPDIGDFSRGDGRVVLIGDAAHPMTPQGGLGGNTAVKGAAELCRTITQEGISSKSMAGFEERLRKLAKDAIDMSFKTAKFMVAGKDVEEYVEVTGDDIP</sequence>
<keyword evidence="2" id="KW-0285">Flavoprotein</keyword>
<dbReference type="GO" id="GO:0004497">
    <property type="term" value="F:monooxygenase activity"/>
    <property type="evidence" value="ECO:0007669"/>
    <property type="project" value="UniProtKB-KW"/>
</dbReference>
<evidence type="ECO:0000313" key="7">
    <source>
        <dbReference type="EMBL" id="KAF2170479.1"/>
    </source>
</evidence>
<accession>A0A6A6CXF6</accession>
<evidence type="ECO:0000313" key="8">
    <source>
        <dbReference type="Proteomes" id="UP000799537"/>
    </source>
</evidence>
<dbReference type="SUPFAM" id="SSF51905">
    <property type="entry name" value="FAD/NAD(P)-binding domain"/>
    <property type="match status" value="1"/>
</dbReference>
<feature type="domain" description="FAD-binding" evidence="6">
    <location>
        <begin position="220"/>
        <end position="255"/>
    </location>
</feature>
<evidence type="ECO:0000259" key="6">
    <source>
        <dbReference type="Pfam" id="PF01494"/>
    </source>
</evidence>
<protein>
    <recommendedName>
        <fullName evidence="6">FAD-binding domain-containing protein</fullName>
    </recommendedName>
</protein>
<dbReference type="EMBL" id="ML993585">
    <property type="protein sequence ID" value="KAF2170479.1"/>
    <property type="molecule type" value="Genomic_DNA"/>
</dbReference>
<dbReference type="OrthoDB" id="47494at2759"/>
<proteinExistence type="predicted"/>
<dbReference type="InterPro" id="IPR036188">
    <property type="entry name" value="FAD/NAD-bd_sf"/>
</dbReference>
<dbReference type="Proteomes" id="UP000799537">
    <property type="component" value="Unassembled WGS sequence"/>
</dbReference>
<evidence type="ECO:0000256" key="1">
    <source>
        <dbReference type="ARBA" id="ARBA00001974"/>
    </source>
</evidence>
<evidence type="ECO:0000256" key="5">
    <source>
        <dbReference type="ARBA" id="ARBA00023033"/>
    </source>
</evidence>
<dbReference type="AlphaFoldDB" id="A0A6A6CXF6"/>
<evidence type="ECO:0000256" key="3">
    <source>
        <dbReference type="ARBA" id="ARBA00022827"/>
    </source>
</evidence>
<dbReference type="GO" id="GO:0071949">
    <property type="term" value="F:FAD binding"/>
    <property type="evidence" value="ECO:0007669"/>
    <property type="project" value="InterPro"/>
</dbReference>